<dbReference type="RefSeq" id="WP_379677279.1">
    <property type="nucleotide sequence ID" value="NZ_JBHLWP010000001.1"/>
</dbReference>
<sequence length="159" mass="17227">MASKAIVEQRARVRRAPVTCILHGPGRQRAQRPWRRLQSDSRCRQAAYHELLKQTNQSAKEAGMTQHQETRMKGAIPDPAVADPSKDLVSTEGQAMQSGSQQSGQQQGGQQSAQGNQQAGQQGNQQQGRQASGGQPAQNASQSQSFNRQNSKAGKLRGI</sequence>
<feature type="compositionally biased region" description="Polar residues" evidence="1">
    <location>
        <begin position="139"/>
        <end position="152"/>
    </location>
</feature>
<evidence type="ECO:0000256" key="1">
    <source>
        <dbReference type="SAM" id="MobiDB-lite"/>
    </source>
</evidence>
<evidence type="ECO:0000313" key="3">
    <source>
        <dbReference type="Proteomes" id="UP001589773"/>
    </source>
</evidence>
<comment type="caution">
    <text evidence="2">The sequence shown here is derived from an EMBL/GenBank/DDBJ whole genome shotgun (WGS) entry which is preliminary data.</text>
</comment>
<dbReference type="Proteomes" id="UP001589773">
    <property type="component" value="Unassembled WGS sequence"/>
</dbReference>
<dbReference type="EMBL" id="JBHLWP010000001">
    <property type="protein sequence ID" value="MFC0250526.1"/>
    <property type="molecule type" value="Genomic_DNA"/>
</dbReference>
<reference evidence="2 3" key="1">
    <citation type="submission" date="2024-09" db="EMBL/GenBank/DDBJ databases">
        <authorList>
            <person name="Sun Q."/>
            <person name="Mori K."/>
        </authorList>
    </citation>
    <scope>NUCLEOTIDE SEQUENCE [LARGE SCALE GENOMIC DNA]</scope>
    <source>
        <strain evidence="2 3">CCM 7792</strain>
    </source>
</reference>
<organism evidence="2 3">
    <name type="scientific">Massilia consociata</name>
    <dbReference type="NCBI Taxonomy" id="760117"/>
    <lineage>
        <taxon>Bacteria</taxon>
        <taxon>Pseudomonadati</taxon>
        <taxon>Pseudomonadota</taxon>
        <taxon>Betaproteobacteria</taxon>
        <taxon>Burkholderiales</taxon>
        <taxon>Oxalobacteraceae</taxon>
        <taxon>Telluria group</taxon>
        <taxon>Massilia</taxon>
    </lineage>
</organism>
<keyword evidence="3" id="KW-1185">Reference proteome</keyword>
<gene>
    <name evidence="2" type="ORF">ACFFJK_01370</name>
</gene>
<name>A0ABV6FAI7_9BURK</name>
<feature type="compositionally biased region" description="Low complexity" evidence="1">
    <location>
        <begin position="93"/>
        <end position="138"/>
    </location>
</feature>
<feature type="region of interest" description="Disordered" evidence="1">
    <location>
        <begin position="50"/>
        <end position="159"/>
    </location>
</feature>
<proteinExistence type="predicted"/>
<accession>A0ABV6FAI7</accession>
<protein>
    <submittedName>
        <fullName evidence="2">Uncharacterized protein</fullName>
    </submittedName>
</protein>
<evidence type="ECO:0000313" key="2">
    <source>
        <dbReference type="EMBL" id="MFC0250526.1"/>
    </source>
</evidence>